<reference evidence="2 3" key="1">
    <citation type="submission" date="2023-09" db="EMBL/GenBank/DDBJ databases">
        <title>Multi-omics analysis of a traditional fermented food reveals byproduct-associated fungal strains for waste-to-food upcycling.</title>
        <authorList>
            <consortium name="Lawrence Berkeley National Laboratory"/>
            <person name="Rekdal V.M."/>
            <person name="Villalobos-Escobedo J.M."/>
            <person name="Rodriguez-Valeron N."/>
            <person name="Garcia M.O."/>
            <person name="Vasquez D.P."/>
            <person name="Damayanti I."/>
            <person name="Sorensen P.M."/>
            <person name="Baidoo E.E."/>
            <person name="De Carvalho A.C."/>
            <person name="Riley R."/>
            <person name="Lipzen A."/>
            <person name="He G."/>
            <person name="Yan M."/>
            <person name="Haridas S."/>
            <person name="Daum C."/>
            <person name="Yoshinaga Y."/>
            <person name="Ng V."/>
            <person name="Grigoriev I.V."/>
            <person name="Munk R."/>
            <person name="Nuraida L."/>
            <person name="Wijaya C.H."/>
            <person name="Morales P.-C."/>
            <person name="Keasling J.D."/>
        </authorList>
    </citation>
    <scope>NUCLEOTIDE SEQUENCE [LARGE SCALE GENOMIC DNA]</scope>
    <source>
        <strain evidence="2 3">FGSC 2613</strain>
    </source>
</reference>
<evidence type="ECO:0000313" key="3">
    <source>
        <dbReference type="Proteomes" id="UP001451303"/>
    </source>
</evidence>
<dbReference type="EMBL" id="JAVLET010000008">
    <property type="protein sequence ID" value="KAL0467992.1"/>
    <property type="molecule type" value="Genomic_DNA"/>
</dbReference>
<sequence>MSSTPGLKGLSDVGSPWPVLAFSFPTSPSCPTFGSFLVVLLVMLLEGSLDLPFGSAPVNIPPPGDGERQAPLTMKI</sequence>
<comment type="caution">
    <text evidence="2">The sequence shown here is derived from an EMBL/GenBank/DDBJ whole genome shotgun (WGS) entry which is preliminary data.</text>
</comment>
<proteinExistence type="predicted"/>
<keyword evidence="3" id="KW-1185">Reference proteome</keyword>
<protein>
    <submittedName>
        <fullName evidence="2">Uncharacterized protein</fullName>
    </submittedName>
</protein>
<organism evidence="2 3">
    <name type="scientific">Neurospora intermedia</name>
    <dbReference type="NCBI Taxonomy" id="5142"/>
    <lineage>
        <taxon>Eukaryota</taxon>
        <taxon>Fungi</taxon>
        <taxon>Dikarya</taxon>
        <taxon>Ascomycota</taxon>
        <taxon>Pezizomycotina</taxon>
        <taxon>Sordariomycetes</taxon>
        <taxon>Sordariomycetidae</taxon>
        <taxon>Sordariales</taxon>
        <taxon>Sordariaceae</taxon>
        <taxon>Neurospora</taxon>
    </lineage>
</organism>
<evidence type="ECO:0000313" key="2">
    <source>
        <dbReference type="EMBL" id="KAL0467992.1"/>
    </source>
</evidence>
<feature type="region of interest" description="Disordered" evidence="1">
    <location>
        <begin position="56"/>
        <end position="76"/>
    </location>
</feature>
<dbReference type="Proteomes" id="UP001451303">
    <property type="component" value="Unassembled WGS sequence"/>
</dbReference>
<accession>A0ABR3D5L4</accession>
<gene>
    <name evidence="2" type="ORF">QR685DRAFT_574107</name>
</gene>
<name>A0ABR3D5L4_NEUIN</name>
<evidence type="ECO:0000256" key="1">
    <source>
        <dbReference type="SAM" id="MobiDB-lite"/>
    </source>
</evidence>